<organism evidence="1 2">
    <name type="scientific">Pannus brasiliensis CCIBt3594</name>
    <dbReference type="NCBI Taxonomy" id="1427578"/>
    <lineage>
        <taxon>Bacteria</taxon>
        <taxon>Bacillati</taxon>
        <taxon>Cyanobacteriota</taxon>
        <taxon>Cyanophyceae</taxon>
        <taxon>Oscillatoriophycideae</taxon>
        <taxon>Chroococcales</taxon>
        <taxon>Microcystaceae</taxon>
        <taxon>Pannus</taxon>
    </lineage>
</organism>
<evidence type="ECO:0000313" key="2">
    <source>
        <dbReference type="Proteomes" id="UP001328733"/>
    </source>
</evidence>
<dbReference type="Proteomes" id="UP001328733">
    <property type="component" value="Unassembled WGS sequence"/>
</dbReference>
<dbReference type="EMBL" id="JBAFSM010000027">
    <property type="protein sequence ID" value="MEG3438335.1"/>
    <property type="molecule type" value="Genomic_DNA"/>
</dbReference>
<evidence type="ECO:0000313" key="1">
    <source>
        <dbReference type="EMBL" id="MEG3438335.1"/>
    </source>
</evidence>
<comment type="caution">
    <text evidence="1">The sequence shown here is derived from an EMBL/GenBank/DDBJ whole genome shotgun (WGS) entry which is preliminary data.</text>
</comment>
<accession>A0AAW9QN73</accession>
<keyword evidence="2" id="KW-1185">Reference proteome</keyword>
<gene>
    <name evidence="1" type="ORF">V0288_14490</name>
</gene>
<dbReference type="AlphaFoldDB" id="A0AAW9QN73"/>
<proteinExistence type="predicted"/>
<protein>
    <submittedName>
        <fullName evidence="1">Uncharacterized protein</fullName>
    </submittedName>
</protein>
<reference evidence="1 2" key="1">
    <citation type="submission" date="2024-01" db="EMBL/GenBank/DDBJ databases">
        <title>Genomic insights into the taxonomy and metabolism of the cyanobacterium Pannus brasiliensis CCIBt3594.</title>
        <authorList>
            <person name="Machado M."/>
            <person name="Botero N.B."/>
            <person name="Andreote A.P.D."/>
            <person name="Feitosa A.M.T."/>
            <person name="Popin R."/>
            <person name="Sivonen K."/>
            <person name="Fiore M.F."/>
        </authorList>
    </citation>
    <scope>NUCLEOTIDE SEQUENCE [LARGE SCALE GENOMIC DNA]</scope>
    <source>
        <strain evidence="1 2">CCIBt3594</strain>
    </source>
</reference>
<sequence>MKKIRRKKTREAVKSTDKPLRPFGLCAGEFTVPDDFDEPLPEEILQEFEGKWKFF</sequence>
<name>A0AAW9QN73_9CHRO</name>